<feature type="domain" description="NUMOD4" evidence="1">
    <location>
        <begin position="5"/>
        <end position="59"/>
    </location>
</feature>
<reference evidence="2 3" key="1">
    <citation type="submission" date="2016-01" db="EMBL/GenBank/DDBJ databases">
        <title>The new phylogeny of the genus Mycobacterium.</title>
        <authorList>
            <person name="Tarcisio F."/>
            <person name="Conor M."/>
            <person name="Antonella G."/>
            <person name="Elisabetta G."/>
            <person name="Giulia F.S."/>
            <person name="Sara T."/>
            <person name="Anna F."/>
            <person name="Clotilde B."/>
            <person name="Roberto B."/>
            <person name="Veronica D.S."/>
            <person name="Fabio R."/>
            <person name="Monica P."/>
            <person name="Olivier J."/>
            <person name="Enrico T."/>
            <person name="Nicola S."/>
        </authorList>
    </citation>
    <scope>NUCLEOTIDE SEQUENCE [LARGE SCALE GENOMIC DNA]</scope>
    <source>
        <strain evidence="2 3">DSM 45731</strain>
    </source>
</reference>
<evidence type="ECO:0000313" key="3">
    <source>
        <dbReference type="Proteomes" id="UP000194000"/>
    </source>
</evidence>
<dbReference type="InterPro" id="IPR010902">
    <property type="entry name" value="NUMOD4"/>
</dbReference>
<dbReference type="Gene3D" id="3.90.75.20">
    <property type="match status" value="1"/>
</dbReference>
<dbReference type="OrthoDB" id="6631788at2"/>
<dbReference type="GO" id="GO:0016788">
    <property type="term" value="F:hydrolase activity, acting on ester bonds"/>
    <property type="evidence" value="ECO:0007669"/>
    <property type="project" value="InterPro"/>
</dbReference>
<accession>A0A1X1V319</accession>
<dbReference type="AlphaFoldDB" id="A0A1X1V319"/>
<evidence type="ECO:0000313" key="2">
    <source>
        <dbReference type="EMBL" id="ORV63460.1"/>
    </source>
</evidence>
<keyword evidence="3" id="KW-1185">Reference proteome</keyword>
<protein>
    <recommendedName>
        <fullName evidence="1">NUMOD4 domain-containing protein</fullName>
    </recommendedName>
</protein>
<organism evidence="2 3">
    <name type="scientific">Mycobacterium fragae</name>
    <dbReference type="NCBI Taxonomy" id="1260918"/>
    <lineage>
        <taxon>Bacteria</taxon>
        <taxon>Bacillati</taxon>
        <taxon>Actinomycetota</taxon>
        <taxon>Actinomycetes</taxon>
        <taxon>Mycobacteriales</taxon>
        <taxon>Mycobacteriaceae</taxon>
        <taxon>Mycobacterium</taxon>
    </lineage>
</organism>
<evidence type="ECO:0000259" key="1">
    <source>
        <dbReference type="Pfam" id="PF07463"/>
    </source>
</evidence>
<proteinExistence type="predicted"/>
<dbReference type="RefSeq" id="WP_085194850.1">
    <property type="nucleotide sequence ID" value="NZ_JACKVI010000009.1"/>
</dbReference>
<dbReference type="Pfam" id="PF07463">
    <property type="entry name" value="NUMOD4"/>
    <property type="match status" value="1"/>
</dbReference>
<gene>
    <name evidence="2" type="ORF">AWC06_08970</name>
</gene>
<name>A0A1X1V319_9MYCO</name>
<dbReference type="EMBL" id="LQOW01000006">
    <property type="protein sequence ID" value="ORV63460.1"/>
    <property type="molecule type" value="Genomic_DNA"/>
</dbReference>
<comment type="caution">
    <text evidence="2">The sequence shown here is derived from an EMBL/GenBank/DDBJ whole genome shotgun (WGS) entry which is preliminary data.</text>
</comment>
<sequence>MTEHESWLPVPGFEGWYEVSDRGRVRGCHRVIIRRNGVRYTVQPRVLRLTCHHGRLTVFLARGRRGQYGSFYVDKLVESVFGDRAA</sequence>
<dbReference type="Proteomes" id="UP000194000">
    <property type="component" value="Unassembled WGS sequence"/>
</dbReference>
<dbReference type="STRING" id="1260918.AWC06_08970"/>